<sequence>MFSQSLLSAFAATAIFTAAHGHMRMNLPVPFNPHQASTFPLDPPGGRFPYPCQGFKDVAFRTPVVAGQSTLVNFTGSGTHGGGSCQFGVNYHGDPYTDNQQDWKTIYTIIGGCPAETTGNLEDPAHFLGLDADGFEQAVHCGDDKGLNCVRQFNVAIPADLPNGNATFAWIWYNKVTAGEVYMTCAPITVTAGVDIPADESTFLDSLPAMLVANIPGVGVCTTSKTGDQGVFNIPNPGRYGVQLIEPDPHAAGDCPVAPPAQFVALPPVGAPHADIPTVNTPAPPAATTGRRPGRPISSATGAAPTTPTSTIAVTVTSAAQTSTASVTVTTSSAVQTSSSPSQAATATFSTTPAAPTPSAGAGAVPCPVSGQLICIGETQFGICNSGFATPQQLNLEQVCRNGKVTLRLLEDECHVVNARSEEKRGAFSWWRWI</sequence>
<feature type="region of interest" description="Disordered" evidence="1">
    <location>
        <begin position="332"/>
        <end position="363"/>
    </location>
</feature>
<evidence type="ECO:0000313" key="3">
    <source>
        <dbReference type="EMBL" id="KAK3377533.1"/>
    </source>
</evidence>
<dbReference type="PANTHER" id="PTHR36182">
    <property type="entry name" value="PROTEIN, PUTATIVE (AFU_ORTHOLOGUE AFUA_6G10930)-RELATED"/>
    <property type="match status" value="1"/>
</dbReference>
<feature type="compositionally biased region" description="Low complexity" evidence="1">
    <location>
        <begin position="286"/>
        <end position="309"/>
    </location>
</feature>
<evidence type="ECO:0008006" key="5">
    <source>
        <dbReference type="Google" id="ProtNLM"/>
    </source>
</evidence>
<name>A0AAE0NBS2_9PEZI</name>
<evidence type="ECO:0000256" key="2">
    <source>
        <dbReference type="SAM" id="SignalP"/>
    </source>
</evidence>
<gene>
    <name evidence="3" type="ORF">B0H63DRAFT_495483</name>
</gene>
<evidence type="ECO:0000313" key="4">
    <source>
        <dbReference type="Proteomes" id="UP001285441"/>
    </source>
</evidence>
<dbReference type="Gene3D" id="2.70.50.70">
    <property type="match status" value="1"/>
</dbReference>
<dbReference type="PANTHER" id="PTHR36182:SF2">
    <property type="entry name" value="LYTIC POLYSACCHARIDE MONOOXYGENASE"/>
    <property type="match status" value="1"/>
</dbReference>
<feature type="region of interest" description="Disordered" evidence="1">
    <location>
        <begin position="274"/>
        <end position="309"/>
    </location>
</feature>
<reference evidence="3" key="2">
    <citation type="submission" date="2023-06" db="EMBL/GenBank/DDBJ databases">
        <authorList>
            <consortium name="Lawrence Berkeley National Laboratory"/>
            <person name="Haridas S."/>
            <person name="Hensen N."/>
            <person name="Bonometti L."/>
            <person name="Westerberg I."/>
            <person name="Brannstrom I.O."/>
            <person name="Guillou S."/>
            <person name="Cros-Aarteil S."/>
            <person name="Calhoun S."/>
            <person name="Kuo A."/>
            <person name="Mondo S."/>
            <person name="Pangilinan J."/>
            <person name="Riley R."/>
            <person name="LaButti K."/>
            <person name="Andreopoulos B."/>
            <person name="Lipzen A."/>
            <person name="Chen C."/>
            <person name="Yanf M."/>
            <person name="Daum C."/>
            <person name="Ng V."/>
            <person name="Clum A."/>
            <person name="Steindorff A."/>
            <person name="Ohm R."/>
            <person name="Martin F."/>
            <person name="Silar P."/>
            <person name="Natvig D."/>
            <person name="Lalanne C."/>
            <person name="Gautier V."/>
            <person name="Ament-velasquez S.L."/>
            <person name="Kruys A."/>
            <person name="Hutchinson M.I."/>
            <person name="Powell A.J."/>
            <person name="Barry K."/>
            <person name="Miller A.N."/>
            <person name="Grigoriev I.V."/>
            <person name="Debuchy R."/>
            <person name="Gladieux P."/>
            <person name="Thoren M.H."/>
            <person name="Johannesson H."/>
        </authorList>
    </citation>
    <scope>NUCLEOTIDE SEQUENCE</scope>
    <source>
        <strain evidence="3">CBS 232.78</strain>
    </source>
</reference>
<keyword evidence="4" id="KW-1185">Reference proteome</keyword>
<dbReference type="AlphaFoldDB" id="A0AAE0NBS2"/>
<keyword evidence="2" id="KW-0732">Signal</keyword>
<proteinExistence type="predicted"/>
<feature type="signal peptide" evidence="2">
    <location>
        <begin position="1"/>
        <end position="21"/>
    </location>
</feature>
<evidence type="ECO:0000256" key="1">
    <source>
        <dbReference type="SAM" id="MobiDB-lite"/>
    </source>
</evidence>
<feature type="chain" id="PRO_5042244948" description="Lytic polysaccharide monooxygenase" evidence="2">
    <location>
        <begin position="22"/>
        <end position="434"/>
    </location>
</feature>
<reference evidence="3" key="1">
    <citation type="journal article" date="2023" name="Mol. Phylogenet. Evol.">
        <title>Genome-scale phylogeny and comparative genomics of the fungal order Sordariales.</title>
        <authorList>
            <person name="Hensen N."/>
            <person name="Bonometti L."/>
            <person name="Westerberg I."/>
            <person name="Brannstrom I.O."/>
            <person name="Guillou S."/>
            <person name="Cros-Aarteil S."/>
            <person name="Calhoun S."/>
            <person name="Haridas S."/>
            <person name="Kuo A."/>
            <person name="Mondo S."/>
            <person name="Pangilinan J."/>
            <person name="Riley R."/>
            <person name="LaButti K."/>
            <person name="Andreopoulos B."/>
            <person name="Lipzen A."/>
            <person name="Chen C."/>
            <person name="Yan M."/>
            <person name="Daum C."/>
            <person name="Ng V."/>
            <person name="Clum A."/>
            <person name="Steindorff A."/>
            <person name="Ohm R.A."/>
            <person name="Martin F."/>
            <person name="Silar P."/>
            <person name="Natvig D.O."/>
            <person name="Lalanne C."/>
            <person name="Gautier V."/>
            <person name="Ament-Velasquez S.L."/>
            <person name="Kruys A."/>
            <person name="Hutchinson M.I."/>
            <person name="Powell A.J."/>
            <person name="Barry K."/>
            <person name="Miller A.N."/>
            <person name="Grigoriev I.V."/>
            <person name="Debuchy R."/>
            <person name="Gladieux P."/>
            <person name="Hiltunen Thoren M."/>
            <person name="Johannesson H."/>
        </authorList>
    </citation>
    <scope>NUCLEOTIDE SEQUENCE</scope>
    <source>
        <strain evidence="3">CBS 232.78</strain>
    </source>
</reference>
<dbReference type="Proteomes" id="UP001285441">
    <property type="component" value="Unassembled WGS sequence"/>
</dbReference>
<accession>A0AAE0NBS2</accession>
<organism evidence="3 4">
    <name type="scientific">Podospora didyma</name>
    <dbReference type="NCBI Taxonomy" id="330526"/>
    <lineage>
        <taxon>Eukaryota</taxon>
        <taxon>Fungi</taxon>
        <taxon>Dikarya</taxon>
        <taxon>Ascomycota</taxon>
        <taxon>Pezizomycotina</taxon>
        <taxon>Sordariomycetes</taxon>
        <taxon>Sordariomycetidae</taxon>
        <taxon>Sordariales</taxon>
        <taxon>Podosporaceae</taxon>
        <taxon>Podospora</taxon>
    </lineage>
</organism>
<protein>
    <recommendedName>
        <fullName evidence="5">Lytic polysaccharide monooxygenase</fullName>
    </recommendedName>
</protein>
<comment type="caution">
    <text evidence="3">The sequence shown here is derived from an EMBL/GenBank/DDBJ whole genome shotgun (WGS) entry which is preliminary data.</text>
</comment>
<dbReference type="EMBL" id="JAULSW010000006">
    <property type="protein sequence ID" value="KAK3377533.1"/>
    <property type="molecule type" value="Genomic_DNA"/>
</dbReference>